<name>A0A2P5P9J0_9CHLR</name>
<keyword evidence="2" id="KW-1185">Reference proteome</keyword>
<sequence length="70" mass="8055">MPKQGPSEHPNGSDKVCRDPNHVCSCCARNLYPHNCPKAFKITGDCPEFLVLKQRLCQDMDYLDRFDHPH</sequence>
<dbReference type="AlphaFoldDB" id="A0A2P5P9J0"/>
<dbReference type="EMBL" id="JQAN02000006">
    <property type="protein sequence ID" value="PPD58969.1"/>
    <property type="molecule type" value="Genomic_DNA"/>
</dbReference>
<proteinExistence type="predicted"/>
<gene>
    <name evidence="1" type="ORF">JP09_003675</name>
</gene>
<protein>
    <submittedName>
        <fullName evidence="1">Uncharacterized protein</fullName>
    </submittedName>
</protein>
<organism evidence="1 2">
    <name type="scientific">Dehalogenimonas etheniformans</name>
    <dbReference type="NCBI Taxonomy" id="1536648"/>
    <lineage>
        <taxon>Bacteria</taxon>
        <taxon>Bacillati</taxon>
        <taxon>Chloroflexota</taxon>
        <taxon>Dehalococcoidia</taxon>
        <taxon>Dehalococcoidales</taxon>
        <taxon>Dehalococcoidaceae</taxon>
        <taxon>Dehalogenimonas</taxon>
    </lineage>
</organism>
<evidence type="ECO:0000313" key="2">
    <source>
        <dbReference type="Proteomes" id="UP000235653"/>
    </source>
</evidence>
<dbReference type="RefSeq" id="WP_102330455.1">
    <property type="nucleotide sequence ID" value="NZ_CP058566.2"/>
</dbReference>
<accession>A0A2P5P9J0</accession>
<comment type="caution">
    <text evidence="1">The sequence shown here is derived from an EMBL/GenBank/DDBJ whole genome shotgun (WGS) entry which is preliminary data.</text>
</comment>
<dbReference type="Proteomes" id="UP000235653">
    <property type="component" value="Unassembled WGS sequence"/>
</dbReference>
<evidence type="ECO:0000313" key="1">
    <source>
        <dbReference type="EMBL" id="PPD58969.1"/>
    </source>
</evidence>
<reference evidence="1 2" key="1">
    <citation type="journal article" date="2017" name="ISME J.">
        <title>Grape pomace compost harbors organohalide-respiring Dehalogenimonas species with novel reductive dehalogenase genes.</title>
        <authorList>
            <person name="Yang Y."/>
            <person name="Higgins S.A."/>
            <person name="Yan J."/>
            <person name="Simsir B."/>
            <person name="Chourey K."/>
            <person name="Iyer R."/>
            <person name="Hettich R.L."/>
            <person name="Baldwin B."/>
            <person name="Ogles D.M."/>
            <person name="Loffler F.E."/>
        </authorList>
    </citation>
    <scope>NUCLEOTIDE SEQUENCE [LARGE SCALE GENOMIC DNA]</scope>
    <source>
        <strain evidence="1 2">GP</strain>
    </source>
</reference>